<feature type="transmembrane region" description="Helical" evidence="7">
    <location>
        <begin position="171"/>
        <end position="192"/>
    </location>
</feature>
<evidence type="ECO:0000256" key="3">
    <source>
        <dbReference type="ARBA" id="ARBA00022475"/>
    </source>
</evidence>
<feature type="domain" description="ABC transmembrane type-1" evidence="8">
    <location>
        <begin position="95"/>
        <end position="299"/>
    </location>
</feature>
<keyword evidence="10" id="KW-1185">Reference proteome</keyword>
<dbReference type="InterPro" id="IPR035906">
    <property type="entry name" value="MetI-like_sf"/>
</dbReference>
<evidence type="ECO:0000313" key="9">
    <source>
        <dbReference type="EMBL" id="MFC3205512.1"/>
    </source>
</evidence>
<dbReference type="Pfam" id="PF19300">
    <property type="entry name" value="BPD_transp_1_N"/>
    <property type="match status" value="1"/>
</dbReference>
<dbReference type="CDD" id="cd06261">
    <property type="entry name" value="TM_PBP2"/>
    <property type="match status" value="1"/>
</dbReference>
<keyword evidence="2 7" id="KW-0813">Transport</keyword>
<evidence type="ECO:0000256" key="2">
    <source>
        <dbReference type="ARBA" id="ARBA00022448"/>
    </source>
</evidence>
<evidence type="ECO:0000256" key="7">
    <source>
        <dbReference type="RuleBase" id="RU363032"/>
    </source>
</evidence>
<comment type="caution">
    <text evidence="9">The sequence shown here is derived from an EMBL/GenBank/DDBJ whole genome shotgun (WGS) entry which is preliminary data.</text>
</comment>
<feature type="transmembrane region" description="Helical" evidence="7">
    <location>
        <begin position="134"/>
        <end position="159"/>
    </location>
</feature>
<dbReference type="SUPFAM" id="SSF161098">
    <property type="entry name" value="MetI-like"/>
    <property type="match status" value="1"/>
</dbReference>
<dbReference type="InterPro" id="IPR045621">
    <property type="entry name" value="BPD_transp_1_N"/>
</dbReference>
<dbReference type="InterPro" id="IPR000515">
    <property type="entry name" value="MetI-like"/>
</dbReference>
<dbReference type="RefSeq" id="WP_378219042.1">
    <property type="nucleotide sequence ID" value="NZ_JBHRTK010000004.1"/>
</dbReference>
<dbReference type="PROSITE" id="PS50928">
    <property type="entry name" value="ABC_TM1"/>
    <property type="match status" value="1"/>
</dbReference>
<evidence type="ECO:0000256" key="4">
    <source>
        <dbReference type="ARBA" id="ARBA00022692"/>
    </source>
</evidence>
<protein>
    <submittedName>
        <fullName evidence="9">ABC transporter permease</fullName>
    </submittedName>
</protein>
<comment type="similarity">
    <text evidence="7">Belongs to the binding-protein-dependent transport system permease family.</text>
</comment>
<proteinExistence type="inferred from homology"/>
<feature type="transmembrane region" description="Helical" evidence="7">
    <location>
        <begin position="95"/>
        <end position="122"/>
    </location>
</feature>
<evidence type="ECO:0000256" key="5">
    <source>
        <dbReference type="ARBA" id="ARBA00022989"/>
    </source>
</evidence>
<name>A0ABV7KDM7_9HYPH</name>
<feature type="transmembrane region" description="Helical" evidence="7">
    <location>
        <begin position="230"/>
        <end position="256"/>
    </location>
</feature>
<dbReference type="Proteomes" id="UP001595583">
    <property type="component" value="Unassembled WGS sequence"/>
</dbReference>
<accession>A0ABV7KDM7</accession>
<evidence type="ECO:0000259" key="8">
    <source>
        <dbReference type="PROSITE" id="PS50928"/>
    </source>
</evidence>
<keyword evidence="4 7" id="KW-0812">Transmembrane</keyword>
<dbReference type="Pfam" id="PF00528">
    <property type="entry name" value="BPD_transp_1"/>
    <property type="match status" value="1"/>
</dbReference>
<keyword evidence="5 7" id="KW-1133">Transmembrane helix</keyword>
<keyword evidence="6 7" id="KW-0472">Membrane</keyword>
<organism evidence="9 10">
    <name type="scientific">Aquamicrobium soli</name>
    <dbReference type="NCBI Taxonomy" id="1811518"/>
    <lineage>
        <taxon>Bacteria</taxon>
        <taxon>Pseudomonadati</taxon>
        <taxon>Pseudomonadota</taxon>
        <taxon>Alphaproteobacteria</taxon>
        <taxon>Hyphomicrobiales</taxon>
        <taxon>Phyllobacteriaceae</taxon>
        <taxon>Aquamicrobium</taxon>
    </lineage>
</organism>
<comment type="subcellular location">
    <subcellularLocation>
        <location evidence="1 7">Cell membrane</location>
        <topology evidence="1 7">Multi-pass membrane protein</topology>
    </subcellularLocation>
</comment>
<feature type="transmembrane region" description="Helical" evidence="7">
    <location>
        <begin position="276"/>
        <end position="302"/>
    </location>
</feature>
<evidence type="ECO:0000256" key="6">
    <source>
        <dbReference type="ARBA" id="ARBA00023136"/>
    </source>
</evidence>
<dbReference type="PANTHER" id="PTHR43163">
    <property type="entry name" value="DIPEPTIDE TRANSPORT SYSTEM PERMEASE PROTEIN DPPB-RELATED"/>
    <property type="match status" value="1"/>
</dbReference>
<evidence type="ECO:0000313" key="10">
    <source>
        <dbReference type="Proteomes" id="UP001595583"/>
    </source>
</evidence>
<gene>
    <name evidence="9" type="ORF">ACFOHJ_04750</name>
</gene>
<keyword evidence="3" id="KW-1003">Cell membrane</keyword>
<sequence length="310" mass="33239">MWLFVVKRAAASIPVVIGISLLAFALLQAVPGDPVTAILGDRYTPEAAASLRRDLNLDSSIVVQYFSWLMQIARGNLGTSLFSGDPVWSLLKPAVMISLLLAVGGTLLACAIGMPLGLYSSLHPGGWVDRFSRVFALGGVSIPVYWIGLVLILIFSVRLAVLPAGGSPFDFGWKALLLPSVSVGISFAGILARTTRGAMLEIVNQPYVETAWANGLPPRTVLWTHIFPNALIPIVTVIGLQFGLLVGGAVLTEIVFALPGVGNLLVQSVFRRDYPVLQGCLLVITVAFVLVNLVTDILYGLLDPRIRQKR</sequence>
<dbReference type="EMBL" id="JBHRTK010000004">
    <property type="protein sequence ID" value="MFC3205512.1"/>
    <property type="molecule type" value="Genomic_DNA"/>
</dbReference>
<evidence type="ECO:0000256" key="1">
    <source>
        <dbReference type="ARBA" id="ARBA00004651"/>
    </source>
</evidence>
<dbReference type="PANTHER" id="PTHR43163:SF6">
    <property type="entry name" value="DIPEPTIDE TRANSPORT SYSTEM PERMEASE PROTEIN DPPB-RELATED"/>
    <property type="match status" value="1"/>
</dbReference>
<reference evidence="10" key="1">
    <citation type="journal article" date="2019" name="Int. J. Syst. Evol. Microbiol.">
        <title>The Global Catalogue of Microorganisms (GCM) 10K type strain sequencing project: providing services to taxonomists for standard genome sequencing and annotation.</title>
        <authorList>
            <consortium name="The Broad Institute Genomics Platform"/>
            <consortium name="The Broad Institute Genome Sequencing Center for Infectious Disease"/>
            <person name="Wu L."/>
            <person name="Ma J."/>
        </authorList>
    </citation>
    <scope>NUCLEOTIDE SEQUENCE [LARGE SCALE GENOMIC DNA]</scope>
    <source>
        <strain evidence="10">KCTC 52165</strain>
    </source>
</reference>
<dbReference type="Gene3D" id="1.10.3720.10">
    <property type="entry name" value="MetI-like"/>
    <property type="match status" value="1"/>
</dbReference>